<accession>A0AAW7XK92</accession>
<protein>
    <submittedName>
        <fullName evidence="1">YfiR family protein</fullName>
    </submittedName>
</protein>
<organism evidence="1 2">
    <name type="scientific">Neptunomonas phycophila</name>
    <dbReference type="NCBI Taxonomy" id="1572645"/>
    <lineage>
        <taxon>Bacteria</taxon>
        <taxon>Pseudomonadati</taxon>
        <taxon>Pseudomonadota</taxon>
        <taxon>Gammaproteobacteria</taxon>
        <taxon>Oceanospirillales</taxon>
        <taxon>Oceanospirillaceae</taxon>
        <taxon>Neptunomonas</taxon>
    </lineage>
</organism>
<dbReference type="EMBL" id="JAUOPG010000009">
    <property type="protein sequence ID" value="MDO6454652.1"/>
    <property type="molecule type" value="Genomic_DNA"/>
</dbReference>
<dbReference type="AlphaFoldDB" id="A0AAW7XK92"/>
<name>A0AAW7XK92_9GAMM</name>
<gene>
    <name evidence="1" type="ORF">Q4490_13845</name>
</gene>
<reference evidence="1" key="1">
    <citation type="submission" date="2023-07" db="EMBL/GenBank/DDBJ databases">
        <title>Genome content predicts the carbon catabolic preferences of heterotrophic bacteria.</title>
        <authorList>
            <person name="Gralka M."/>
        </authorList>
    </citation>
    <scope>NUCLEOTIDE SEQUENCE</scope>
    <source>
        <strain evidence="1">I2M16</strain>
    </source>
</reference>
<proteinExistence type="predicted"/>
<evidence type="ECO:0000313" key="1">
    <source>
        <dbReference type="EMBL" id="MDO6454652.1"/>
    </source>
</evidence>
<sequence>MMSTLKTLKIGRHLPQRRALPRLTLILLAMLFMYHSTARAEEVSNPLDDIKSVYIFNFLSFIDWPEPQDDHYQLCIVAQRSMYERIAAVVSGEQIEGRPISMRMLESDIRGCHLVYWQAGMPISDAELAQLKASNALLVSDKNNFISNGVGMVAFETRGRKVRVAMNLTAMENAGFKVSSKLLRVVRIER</sequence>
<dbReference type="Pfam" id="PF13689">
    <property type="entry name" value="DUF4154"/>
    <property type="match status" value="1"/>
</dbReference>
<comment type="caution">
    <text evidence="1">The sequence shown here is derived from an EMBL/GenBank/DDBJ whole genome shotgun (WGS) entry which is preliminary data.</text>
</comment>
<dbReference type="Proteomes" id="UP001169862">
    <property type="component" value="Unassembled WGS sequence"/>
</dbReference>
<evidence type="ECO:0000313" key="2">
    <source>
        <dbReference type="Proteomes" id="UP001169862"/>
    </source>
</evidence>
<dbReference type="InterPro" id="IPR025293">
    <property type="entry name" value="YfiR/HmsC-like"/>
</dbReference>
<dbReference type="RefSeq" id="WP_290036605.1">
    <property type="nucleotide sequence ID" value="NZ_JAUOPG010000009.1"/>
</dbReference>